<dbReference type="InterPro" id="IPR003137">
    <property type="entry name" value="PA_domain"/>
</dbReference>
<dbReference type="SUPFAM" id="SSF52025">
    <property type="entry name" value="PA domain"/>
    <property type="match status" value="1"/>
</dbReference>
<sequence length="797" mass="90740">MVVSNPEKSRNLYVPRPSPPPSYEEVEVELLAEVPPVNSTSLGTTPVHHFEVEEPPSPSRLARYPRLQKKLEDLHEGWASVRHSFNTRCLPLLRRIPFHLLYLFLVAIVLFITSYYGFSDETGVQIIQHYDEEYLVSYLLRTTNWRIGEYLPYFANKYRKMGTIGDNKLAEMMLYRLRYLALDNLDLNTFYTYAHFTKPPTLEVVDDSSFHALVSEIPIQNSQQEYDAVISYTYSADGNVTAPLVYVNTGTDEDYSTLDDLNIQYKGAIVILRATRDKVRQAVWTAERHGAVGCLVYDETLSAGFASNAWYPTGPFAKPDTIFRTSLARSYYYMGDPLTPGFASTYRGKRLDRSTELVTSKIPALPLSQQNAQELMLRLVGRGHHIQTDAWKMSLPGVQNCWTGLGSNSEGEPLNVHIQTNMNYEVDAQSINVLAEIEGMDRNEFIVVGAPRDSYDYDVLGTGLASASLMNLIEVFTEMRSALSWRPRRTIVFASWDGRMYNALGSTEWLEQFEEELQGKIVAYVNVDVAFKGSRFTARTVPGLQKIVKRSFSIARRNFPSQDGYFMTDDFDIGPDYTSFLSHSGIPVINIGFERDSKTEPDPLLGSILDSKEWLTTYESGYEQYVNMLTEVWALILLSLSNDPIVPFSLADEVDGYASFINRLSATPASQNIDFSSISEELQALKLLANNYTFFLEKWVKEEGHSMYLSTNRVYPELKNVNQLLMSFERAFTDPVGLPGHEWYKHVIYGPNIRDQKPFVLPSVYEQLWIGNYTGAQQELDRVSRAIQRATELFQFS</sequence>
<proteinExistence type="inferred from homology"/>
<evidence type="ECO:0000256" key="1">
    <source>
        <dbReference type="ARBA" id="ARBA00005634"/>
    </source>
</evidence>
<reference evidence="7 9" key="1">
    <citation type="journal article" date="2011" name="Science">
        <title>Comparative functional genomics of the fission yeasts.</title>
        <authorList>
            <person name="Rhind N."/>
            <person name="Chen Z."/>
            <person name="Yassour M."/>
            <person name="Thompson D.A."/>
            <person name="Haas B.J."/>
            <person name="Habib N."/>
            <person name="Wapinski I."/>
            <person name="Roy S."/>
            <person name="Lin M.F."/>
            <person name="Heiman D.I."/>
            <person name="Young S.K."/>
            <person name="Furuya K."/>
            <person name="Guo Y."/>
            <person name="Pidoux A."/>
            <person name="Chen H.M."/>
            <person name="Robbertse B."/>
            <person name="Goldberg J.M."/>
            <person name="Aoki K."/>
            <person name="Bayne E.H."/>
            <person name="Berlin A.M."/>
            <person name="Desjardins C.A."/>
            <person name="Dobbs E."/>
            <person name="Dukaj L."/>
            <person name="Fan L."/>
            <person name="FitzGerald M.G."/>
            <person name="French C."/>
            <person name="Gujja S."/>
            <person name="Hansen K."/>
            <person name="Keifenheim D."/>
            <person name="Levin J.Z."/>
            <person name="Mosher R.A."/>
            <person name="Mueller C.A."/>
            <person name="Pfiffner J."/>
            <person name="Priest M."/>
            <person name="Russ C."/>
            <person name="Smialowska A."/>
            <person name="Swoboda P."/>
            <person name="Sykes S.M."/>
            <person name="Vaughn M."/>
            <person name="Vengrova S."/>
            <person name="Yoder R."/>
            <person name="Zeng Q."/>
            <person name="Allshire R."/>
            <person name="Baulcombe D."/>
            <person name="Birren B.W."/>
            <person name="Brown W."/>
            <person name="Ekwall K."/>
            <person name="Kellis M."/>
            <person name="Leatherwood J."/>
            <person name="Levin H."/>
            <person name="Margalit H."/>
            <person name="Martienssen R."/>
            <person name="Nieduszynski C.A."/>
            <person name="Spatafora J.W."/>
            <person name="Friedman N."/>
            <person name="Dalgaard J.Z."/>
            <person name="Baumann P."/>
            <person name="Niki H."/>
            <person name="Regev A."/>
            <person name="Nusbaum C."/>
        </authorList>
    </citation>
    <scope>NUCLEOTIDE SEQUENCE [LARGE SCALE GENOMIC DNA]</scope>
    <source>
        <strain evidence="9">yFS275 / FY16936</strain>
    </source>
</reference>
<evidence type="ECO:0000256" key="3">
    <source>
        <dbReference type="SAM" id="Phobius"/>
    </source>
</evidence>
<keyword evidence="3" id="KW-1133">Transmembrane helix</keyword>
<evidence type="ECO:0000313" key="7">
    <source>
        <dbReference type="EMBL" id="EEB07037.1"/>
    </source>
</evidence>
<dbReference type="InterPro" id="IPR007365">
    <property type="entry name" value="TFR-like_dimer_dom"/>
</dbReference>
<name>B6K1K6_SCHJY</name>
<dbReference type="InterPro" id="IPR039373">
    <property type="entry name" value="Peptidase_M28B"/>
</dbReference>
<dbReference type="InterPro" id="IPR036757">
    <property type="entry name" value="TFR-like_dimer_dom_sf"/>
</dbReference>
<evidence type="ECO:0000313" key="9">
    <source>
        <dbReference type="Proteomes" id="UP000001744"/>
    </source>
</evidence>
<dbReference type="Pfam" id="PF02225">
    <property type="entry name" value="PA"/>
    <property type="match status" value="1"/>
</dbReference>
<dbReference type="OMA" id="QGSTEWV"/>
<dbReference type="Gene3D" id="3.50.30.30">
    <property type="match status" value="1"/>
</dbReference>
<organism evidence="7 9">
    <name type="scientific">Schizosaccharomyces japonicus (strain yFS275 / FY16936)</name>
    <name type="common">Fission yeast</name>
    <dbReference type="NCBI Taxonomy" id="402676"/>
    <lineage>
        <taxon>Eukaryota</taxon>
        <taxon>Fungi</taxon>
        <taxon>Dikarya</taxon>
        <taxon>Ascomycota</taxon>
        <taxon>Taphrinomycotina</taxon>
        <taxon>Schizosaccharomycetes</taxon>
        <taxon>Schizosaccharomycetales</taxon>
        <taxon>Schizosaccharomycetaceae</taxon>
        <taxon>Schizosaccharomyces</taxon>
    </lineage>
</organism>
<evidence type="ECO:0000259" key="4">
    <source>
        <dbReference type="Pfam" id="PF02225"/>
    </source>
</evidence>
<dbReference type="SUPFAM" id="SSF47672">
    <property type="entry name" value="Transferrin receptor-like dimerisation domain"/>
    <property type="match status" value="1"/>
</dbReference>
<comment type="similarity">
    <text evidence="1">Belongs to the peptidase M28 family. M28B subfamily.</text>
</comment>
<keyword evidence="3" id="KW-0472">Membrane</keyword>
<feature type="domain" description="PA" evidence="4">
    <location>
        <begin position="240"/>
        <end position="300"/>
    </location>
</feature>
<dbReference type="HOGENOM" id="CLU_005688_2_1_1"/>
<dbReference type="RefSeq" id="XP_002173330.1">
    <property type="nucleotide sequence ID" value="XM_002173294.2"/>
</dbReference>
<dbReference type="Proteomes" id="UP000001744">
    <property type="component" value="Unassembled WGS sequence"/>
</dbReference>
<keyword evidence="9" id="KW-1185">Reference proteome</keyword>
<evidence type="ECO:0000259" key="6">
    <source>
        <dbReference type="Pfam" id="PF04389"/>
    </source>
</evidence>
<dbReference type="eggNOG" id="KOG2195">
    <property type="taxonomic scope" value="Eukaryota"/>
</dbReference>
<dbReference type="VEuPathDB" id="FungiDB:SJAG_02117"/>
<evidence type="ECO:0000259" key="5">
    <source>
        <dbReference type="Pfam" id="PF04253"/>
    </source>
</evidence>
<dbReference type="InterPro" id="IPR007484">
    <property type="entry name" value="Peptidase_M28"/>
</dbReference>
<feature type="domain" description="Peptidase M28" evidence="6">
    <location>
        <begin position="432"/>
        <end position="595"/>
    </location>
</feature>
<dbReference type="PANTHER" id="PTHR10404">
    <property type="entry name" value="N-ACETYLATED-ALPHA-LINKED ACIDIC DIPEPTIDASE"/>
    <property type="match status" value="1"/>
</dbReference>
<dbReference type="PANTHER" id="PTHR10404:SF46">
    <property type="entry name" value="VACUOLAR PROTEIN SORTING-ASSOCIATED PROTEIN 70"/>
    <property type="match status" value="1"/>
</dbReference>
<dbReference type="GO" id="GO:0004180">
    <property type="term" value="F:carboxypeptidase activity"/>
    <property type="evidence" value="ECO:0000318"/>
    <property type="project" value="GO_Central"/>
</dbReference>
<dbReference type="OrthoDB" id="5841748at2759"/>
<gene>
    <name evidence="8" type="primary">tre1</name>
    <name evidence="7" type="ORF">SJAG_02117</name>
</gene>
<evidence type="ECO:0000256" key="2">
    <source>
        <dbReference type="SAM" id="MobiDB-lite"/>
    </source>
</evidence>
<keyword evidence="3" id="KW-0812">Transmembrane</keyword>
<dbReference type="EMBL" id="KE651167">
    <property type="protein sequence ID" value="EEB07037.1"/>
    <property type="molecule type" value="Genomic_DNA"/>
</dbReference>
<dbReference type="Gene3D" id="3.40.630.10">
    <property type="entry name" value="Zn peptidases"/>
    <property type="match status" value="1"/>
</dbReference>
<dbReference type="STRING" id="402676.B6K1K6"/>
<dbReference type="Pfam" id="PF04389">
    <property type="entry name" value="Peptidase_M28"/>
    <property type="match status" value="1"/>
</dbReference>
<evidence type="ECO:0000313" key="8">
    <source>
        <dbReference type="JaponicusDB" id="SJAG_02117"/>
    </source>
</evidence>
<feature type="region of interest" description="Disordered" evidence="2">
    <location>
        <begin position="1"/>
        <end position="21"/>
    </location>
</feature>
<dbReference type="JaponicusDB" id="SJAG_02117">
    <property type="gene designation" value="tre1"/>
</dbReference>
<dbReference type="SUPFAM" id="SSF53187">
    <property type="entry name" value="Zn-dependent exopeptidases"/>
    <property type="match status" value="1"/>
</dbReference>
<dbReference type="GeneID" id="7052050"/>
<dbReference type="InterPro" id="IPR046450">
    <property type="entry name" value="PA_dom_sf"/>
</dbReference>
<accession>B6K1K6</accession>
<protein>
    <submittedName>
        <fullName evidence="7">Tre1 family protein</fullName>
    </submittedName>
</protein>
<dbReference type="Pfam" id="PF04253">
    <property type="entry name" value="TFR_dimer"/>
    <property type="match status" value="1"/>
</dbReference>
<dbReference type="Gene3D" id="1.20.930.40">
    <property type="entry name" value="Transferrin receptor-like, dimerisation domain"/>
    <property type="match status" value="1"/>
</dbReference>
<dbReference type="AlphaFoldDB" id="B6K1K6"/>
<feature type="domain" description="Transferrin receptor-like dimerisation" evidence="5">
    <location>
        <begin position="673"/>
        <end position="794"/>
    </location>
</feature>
<feature type="transmembrane region" description="Helical" evidence="3">
    <location>
        <begin position="100"/>
        <end position="118"/>
    </location>
</feature>